<organism evidence="1 2">
    <name type="scientific">Actinomyces oris</name>
    <dbReference type="NCBI Taxonomy" id="544580"/>
    <lineage>
        <taxon>Bacteria</taxon>
        <taxon>Bacillati</taxon>
        <taxon>Actinomycetota</taxon>
        <taxon>Actinomycetes</taxon>
        <taxon>Actinomycetales</taxon>
        <taxon>Actinomycetaceae</taxon>
        <taxon>Actinomyces</taxon>
    </lineage>
</organism>
<evidence type="ECO:0008006" key="3">
    <source>
        <dbReference type="Google" id="ProtNLM"/>
    </source>
</evidence>
<protein>
    <recommendedName>
        <fullName evidence="3">DUF2505 domain-containing protein</fullName>
    </recommendedName>
</protein>
<dbReference type="Pfam" id="PF10698">
    <property type="entry name" value="DUF2505"/>
    <property type="match status" value="1"/>
</dbReference>
<evidence type="ECO:0000313" key="2">
    <source>
        <dbReference type="Proteomes" id="UP000185736"/>
    </source>
</evidence>
<accession>A0A1Q8I1T3</accession>
<evidence type="ECO:0000313" key="1">
    <source>
        <dbReference type="EMBL" id="OLL15086.1"/>
    </source>
</evidence>
<reference evidence="1 2" key="1">
    <citation type="submission" date="2016-12" db="EMBL/GenBank/DDBJ databases">
        <title>Genomic comparison of strains in the 'Actinomyces naeslundii' group.</title>
        <authorList>
            <person name="Mughal S.R."/>
            <person name="Do T."/>
            <person name="Gilbert S.C."/>
            <person name="Witherden E.A."/>
            <person name="Didelot X."/>
            <person name="Beighton D."/>
        </authorList>
    </citation>
    <scope>NUCLEOTIDE SEQUENCE [LARGE SCALE GENOMIC DNA]</scope>
    <source>
        <strain evidence="1 2">S64C</strain>
    </source>
</reference>
<dbReference type="InterPro" id="IPR019639">
    <property type="entry name" value="DUF2505"/>
</dbReference>
<dbReference type="RefSeq" id="WP_075248929.1">
    <property type="nucleotide sequence ID" value="NZ_MSGO01000017.1"/>
</dbReference>
<sequence>MRKTITITYPATPARTAQMLADPAYQEARVLRAGLDNASVDVAQRGQGFVATIAGSIQPSQLPSVASRFVRSAVSFSVAESWGEPKDDGSRSGGYDVTVRSAPVRVSATSTMAPAADAAGEATTVTVDVDLKVTVPLVGRTIEEKAMGMVGRVVADEERRAAAWLVEH</sequence>
<proteinExistence type="predicted"/>
<dbReference type="EMBL" id="MSGO01000017">
    <property type="protein sequence ID" value="OLL15086.1"/>
    <property type="molecule type" value="Genomic_DNA"/>
</dbReference>
<dbReference type="Proteomes" id="UP000185736">
    <property type="component" value="Unassembled WGS sequence"/>
</dbReference>
<comment type="caution">
    <text evidence="1">The sequence shown here is derived from an EMBL/GenBank/DDBJ whole genome shotgun (WGS) entry which is preliminary data.</text>
</comment>
<name>A0A1Q8I1T3_9ACTO</name>
<gene>
    <name evidence="1" type="ORF">BKH32_05045</name>
</gene>
<dbReference type="AlphaFoldDB" id="A0A1Q8I1T3"/>